<comment type="caution">
    <text evidence="5">The sequence shown here is derived from an EMBL/GenBank/DDBJ whole genome shotgun (WGS) entry which is preliminary data.</text>
</comment>
<dbReference type="PROSITE" id="PS50956">
    <property type="entry name" value="HTH_ASNC_2"/>
    <property type="match status" value="1"/>
</dbReference>
<evidence type="ECO:0000259" key="4">
    <source>
        <dbReference type="PROSITE" id="PS50956"/>
    </source>
</evidence>
<dbReference type="InterPro" id="IPR036388">
    <property type="entry name" value="WH-like_DNA-bd_sf"/>
</dbReference>
<evidence type="ECO:0000313" key="6">
    <source>
        <dbReference type="Proteomes" id="UP000637788"/>
    </source>
</evidence>
<dbReference type="InterPro" id="IPR011008">
    <property type="entry name" value="Dimeric_a/b-barrel"/>
</dbReference>
<dbReference type="PANTHER" id="PTHR30154:SF34">
    <property type="entry name" value="TRANSCRIPTIONAL REGULATOR AZLB"/>
    <property type="match status" value="1"/>
</dbReference>
<evidence type="ECO:0000256" key="2">
    <source>
        <dbReference type="ARBA" id="ARBA00023125"/>
    </source>
</evidence>
<dbReference type="PANTHER" id="PTHR30154">
    <property type="entry name" value="LEUCINE-RESPONSIVE REGULATORY PROTEIN"/>
    <property type="match status" value="1"/>
</dbReference>
<dbReference type="Gene3D" id="1.10.10.10">
    <property type="entry name" value="Winged helix-like DNA-binding domain superfamily/Winged helix DNA-binding domain"/>
    <property type="match status" value="1"/>
</dbReference>
<protein>
    <submittedName>
        <fullName evidence="5">AsnC family transcriptional regulator</fullName>
    </submittedName>
</protein>
<proteinExistence type="predicted"/>
<reference evidence="5" key="2">
    <citation type="submission" date="2020-09" db="EMBL/GenBank/DDBJ databases">
        <authorList>
            <person name="Sun Q."/>
            <person name="Ohkuma M."/>
        </authorList>
    </citation>
    <scope>NUCLEOTIDE SEQUENCE</scope>
    <source>
        <strain evidence="5">JCM 3035</strain>
    </source>
</reference>
<organism evidence="5 6">
    <name type="scientific">Streptomyces flaveus</name>
    <dbReference type="NCBI Taxonomy" id="66370"/>
    <lineage>
        <taxon>Bacteria</taxon>
        <taxon>Bacillati</taxon>
        <taxon>Actinomycetota</taxon>
        <taxon>Actinomycetes</taxon>
        <taxon>Kitasatosporales</taxon>
        <taxon>Streptomycetaceae</taxon>
        <taxon>Streptomyces</taxon>
        <taxon>Streptomyces aurantiacus group</taxon>
    </lineage>
</organism>
<dbReference type="GO" id="GO:0005829">
    <property type="term" value="C:cytosol"/>
    <property type="evidence" value="ECO:0007669"/>
    <property type="project" value="TreeGrafter"/>
</dbReference>
<sequence>MLNVARPCCATLGTMRNVDALDARILLALDADPRATTVALADRLGLARNTVQARLKRLEESGQLREHSRRVAPAGLGYPLLALITMSISQRVGQPTREAILRIPEVVELLVTTGDGDLLARVVARDTEDLHRITNLLLEAPGVVRSNTTIVLLEVQPFSVRSLLERHAGP</sequence>
<feature type="domain" description="HTH asnC-type" evidence="4">
    <location>
        <begin position="18"/>
        <end position="79"/>
    </location>
</feature>
<keyword evidence="2" id="KW-0238">DNA-binding</keyword>
<evidence type="ECO:0000313" key="5">
    <source>
        <dbReference type="EMBL" id="GGL14492.1"/>
    </source>
</evidence>
<dbReference type="InterPro" id="IPR036390">
    <property type="entry name" value="WH_DNA-bd_sf"/>
</dbReference>
<keyword evidence="1" id="KW-0805">Transcription regulation</keyword>
<keyword evidence="6" id="KW-1185">Reference proteome</keyword>
<reference evidence="5" key="1">
    <citation type="journal article" date="2014" name="Int. J. Syst. Evol. Microbiol.">
        <title>Complete genome sequence of Corynebacterium casei LMG S-19264T (=DSM 44701T), isolated from a smear-ripened cheese.</title>
        <authorList>
            <consortium name="US DOE Joint Genome Institute (JGI-PGF)"/>
            <person name="Walter F."/>
            <person name="Albersmeier A."/>
            <person name="Kalinowski J."/>
            <person name="Ruckert C."/>
        </authorList>
    </citation>
    <scope>NUCLEOTIDE SEQUENCE</scope>
    <source>
        <strain evidence="5">JCM 3035</strain>
    </source>
</reference>
<dbReference type="SUPFAM" id="SSF46785">
    <property type="entry name" value="Winged helix' DNA-binding domain"/>
    <property type="match status" value="1"/>
</dbReference>
<dbReference type="Gene3D" id="3.30.70.920">
    <property type="match status" value="1"/>
</dbReference>
<dbReference type="InterPro" id="IPR019887">
    <property type="entry name" value="Tscrpt_reg_AsnC/Lrp_C"/>
</dbReference>
<evidence type="ECO:0000256" key="3">
    <source>
        <dbReference type="ARBA" id="ARBA00023163"/>
    </source>
</evidence>
<evidence type="ECO:0000256" key="1">
    <source>
        <dbReference type="ARBA" id="ARBA00023015"/>
    </source>
</evidence>
<name>A0A917VU64_9ACTN</name>
<gene>
    <name evidence="5" type="ORF">GCM10010094_89140</name>
</gene>
<accession>A0A917VU64</accession>
<dbReference type="SUPFAM" id="SSF54909">
    <property type="entry name" value="Dimeric alpha+beta barrel"/>
    <property type="match status" value="1"/>
</dbReference>
<dbReference type="SMART" id="SM00344">
    <property type="entry name" value="HTH_ASNC"/>
    <property type="match status" value="1"/>
</dbReference>
<dbReference type="InterPro" id="IPR019888">
    <property type="entry name" value="Tscrpt_reg_AsnC-like"/>
</dbReference>
<dbReference type="GO" id="GO:0043565">
    <property type="term" value="F:sequence-specific DNA binding"/>
    <property type="evidence" value="ECO:0007669"/>
    <property type="project" value="InterPro"/>
</dbReference>
<dbReference type="InterPro" id="IPR000485">
    <property type="entry name" value="AsnC-type_HTH_dom"/>
</dbReference>
<dbReference type="AlphaFoldDB" id="A0A917VU64"/>
<dbReference type="Proteomes" id="UP000637788">
    <property type="component" value="Unassembled WGS sequence"/>
</dbReference>
<dbReference type="EMBL" id="BMPQ01000049">
    <property type="protein sequence ID" value="GGL14492.1"/>
    <property type="molecule type" value="Genomic_DNA"/>
</dbReference>
<dbReference type="Pfam" id="PF01037">
    <property type="entry name" value="AsnC_trans_reg"/>
    <property type="match status" value="1"/>
</dbReference>
<keyword evidence="3" id="KW-0804">Transcription</keyword>
<dbReference type="GO" id="GO:0043200">
    <property type="term" value="P:response to amino acid"/>
    <property type="evidence" value="ECO:0007669"/>
    <property type="project" value="TreeGrafter"/>
</dbReference>
<dbReference type="Pfam" id="PF13412">
    <property type="entry name" value="HTH_24"/>
    <property type="match status" value="1"/>
</dbReference>
<dbReference type="PRINTS" id="PR00033">
    <property type="entry name" value="HTHASNC"/>
</dbReference>